<accession>A0AAE1RB93</accession>
<dbReference type="EMBL" id="JAVYJV010000017">
    <property type="protein sequence ID" value="KAK4348465.1"/>
    <property type="molecule type" value="Genomic_DNA"/>
</dbReference>
<gene>
    <name evidence="1" type="ORF">RND71_031220</name>
</gene>
<organism evidence="1 2">
    <name type="scientific">Anisodus tanguticus</name>
    <dbReference type="NCBI Taxonomy" id="243964"/>
    <lineage>
        <taxon>Eukaryota</taxon>
        <taxon>Viridiplantae</taxon>
        <taxon>Streptophyta</taxon>
        <taxon>Embryophyta</taxon>
        <taxon>Tracheophyta</taxon>
        <taxon>Spermatophyta</taxon>
        <taxon>Magnoliopsida</taxon>
        <taxon>eudicotyledons</taxon>
        <taxon>Gunneridae</taxon>
        <taxon>Pentapetalae</taxon>
        <taxon>asterids</taxon>
        <taxon>lamiids</taxon>
        <taxon>Solanales</taxon>
        <taxon>Solanaceae</taxon>
        <taxon>Solanoideae</taxon>
        <taxon>Hyoscyameae</taxon>
        <taxon>Anisodus</taxon>
    </lineage>
</organism>
<comment type="caution">
    <text evidence="1">The sequence shown here is derived from an EMBL/GenBank/DDBJ whole genome shotgun (WGS) entry which is preliminary data.</text>
</comment>
<protein>
    <submittedName>
        <fullName evidence="1">Uncharacterized protein</fullName>
    </submittedName>
</protein>
<name>A0AAE1RB93_9SOLA</name>
<dbReference type="InterPro" id="IPR002110">
    <property type="entry name" value="Ankyrin_rpt"/>
</dbReference>
<proteinExistence type="predicted"/>
<dbReference type="Proteomes" id="UP001291623">
    <property type="component" value="Unassembled WGS sequence"/>
</dbReference>
<evidence type="ECO:0000313" key="2">
    <source>
        <dbReference type="Proteomes" id="UP001291623"/>
    </source>
</evidence>
<reference evidence="1" key="1">
    <citation type="submission" date="2023-12" db="EMBL/GenBank/DDBJ databases">
        <title>Genome assembly of Anisodus tanguticus.</title>
        <authorList>
            <person name="Wang Y.-J."/>
        </authorList>
    </citation>
    <scope>NUCLEOTIDE SEQUENCE</scope>
    <source>
        <strain evidence="1">KB-2021</strain>
        <tissue evidence="1">Leaf</tissue>
    </source>
</reference>
<dbReference type="Pfam" id="PF00023">
    <property type="entry name" value="Ank"/>
    <property type="match status" value="1"/>
</dbReference>
<sequence length="82" mass="9206">MDIDYKSKIDYNTNCHIVNDFNGSIDEPLEDGDTALHIASLYGHLSCVENPKELVEPESEAYRILDESICAELGRPYKGRSS</sequence>
<keyword evidence="2" id="KW-1185">Reference proteome</keyword>
<dbReference type="AlphaFoldDB" id="A0AAE1RB93"/>
<evidence type="ECO:0000313" key="1">
    <source>
        <dbReference type="EMBL" id="KAK4348465.1"/>
    </source>
</evidence>